<feature type="domain" description="Filamentous haemagglutinin FhaB/tRNA nuclease CdiA-like TPS" evidence="2">
    <location>
        <begin position="30"/>
        <end position="136"/>
    </location>
</feature>
<dbReference type="InterPro" id="IPR011050">
    <property type="entry name" value="Pectin_lyase_fold/virulence"/>
</dbReference>
<dbReference type="SMART" id="SM00912">
    <property type="entry name" value="Haemagg_act"/>
    <property type="match status" value="1"/>
</dbReference>
<proteinExistence type="predicted"/>
<evidence type="ECO:0000259" key="2">
    <source>
        <dbReference type="SMART" id="SM00912"/>
    </source>
</evidence>
<dbReference type="STRING" id="40754.THII_1787"/>
<dbReference type="OrthoDB" id="218680at2"/>
<dbReference type="Gene3D" id="2.160.20.10">
    <property type="entry name" value="Single-stranded right-handed beta-helix, Pectin lyase-like"/>
    <property type="match status" value="3"/>
</dbReference>
<feature type="compositionally biased region" description="Low complexity" evidence="1">
    <location>
        <begin position="460"/>
        <end position="478"/>
    </location>
</feature>
<protein>
    <submittedName>
        <fullName evidence="3">Large exoprotein containing haemagglutination activity domain</fullName>
    </submittedName>
</protein>
<organism evidence="3 4">
    <name type="scientific">Thioploca ingrica</name>
    <dbReference type="NCBI Taxonomy" id="40754"/>
    <lineage>
        <taxon>Bacteria</taxon>
        <taxon>Pseudomonadati</taxon>
        <taxon>Pseudomonadota</taxon>
        <taxon>Gammaproteobacteria</taxon>
        <taxon>Thiotrichales</taxon>
        <taxon>Thiotrichaceae</taxon>
        <taxon>Thioploca</taxon>
    </lineage>
</organism>
<dbReference type="InterPro" id="IPR012334">
    <property type="entry name" value="Pectin_lyas_fold"/>
</dbReference>
<dbReference type="Proteomes" id="UP000031623">
    <property type="component" value="Chromosome"/>
</dbReference>
<gene>
    <name evidence="3" type="ORF">THII_1787</name>
</gene>
<evidence type="ECO:0000313" key="3">
    <source>
        <dbReference type="EMBL" id="BAP56084.1"/>
    </source>
</evidence>
<dbReference type="InterPro" id="IPR008638">
    <property type="entry name" value="FhaB/CdiA-like_TPS"/>
</dbReference>
<accession>A0A090AG34</accession>
<dbReference type="AlphaFoldDB" id="A0A090AG34"/>
<evidence type="ECO:0000313" key="4">
    <source>
        <dbReference type="Proteomes" id="UP000031623"/>
    </source>
</evidence>
<reference evidence="3" key="1">
    <citation type="journal article" date="2014" name="ISME J.">
        <title>Ecophysiology of Thioploca ingrica as revealed by the complete genome sequence supplemented with proteomic evidence.</title>
        <authorList>
            <person name="Kojima H."/>
            <person name="Ogura Y."/>
            <person name="Yamamoto N."/>
            <person name="Togashi T."/>
            <person name="Mori H."/>
            <person name="Watanabe T."/>
            <person name="Nemoto F."/>
            <person name="Kurokawa K."/>
            <person name="Hayashi T."/>
            <person name="Fukui M."/>
        </authorList>
    </citation>
    <scope>NUCLEOTIDE SEQUENCE [LARGE SCALE GENOMIC DNA]</scope>
</reference>
<keyword evidence="4" id="KW-1185">Reference proteome</keyword>
<dbReference type="SUPFAM" id="SSF51126">
    <property type="entry name" value="Pectin lyase-like"/>
    <property type="match status" value="3"/>
</dbReference>
<dbReference type="NCBIfam" id="TIGR01901">
    <property type="entry name" value="adhes_NPXG"/>
    <property type="match status" value="1"/>
</dbReference>
<dbReference type="Pfam" id="PF05860">
    <property type="entry name" value="TPS"/>
    <property type="match status" value="1"/>
</dbReference>
<dbReference type="EMBL" id="AP014633">
    <property type="protein sequence ID" value="BAP56084.1"/>
    <property type="molecule type" value="Genomic_DNA"/>
</dbReference>
<dbReference type="HOGENOM" id="CLU_001325_0_0_6"/>
<sequence length="811" mass="83719">MKLILYFTSLFLCISWAYAEITLDGTLGTSGALPGPHYAIGAELGQQLGDNLFHSFSQFNLNSDESATFSGPENISNIFSRVTGGYPSNINGLIRSTLPHADFYLINPAGLVFGPQASLDVQGSFHISTANALLFQDGNEFNASQPNNSSLTIAPITAFGFFTDSPADLSIDSSHLTVPVGKTLSLIGNNFSFSHAQLTSPSGYLNLASIAGKGKVGLQDHELTLSAPRGKITALDSQISTSGEGGGAIYIRAGQLLLDNTQVTANTLGATAAQGIDVQVDELAGSRGGYLSSSTLGTGTGGKVQINATGSVTFSGENSEGKLSGIQAQSGSPTDKDAKNAGNAGNIVLEAKQLNLAAGAQISSTTFGTGQGGNLFLTINGDTQLTGDNQSGLFTSGIIADAEGKTDSAGNAGRILLTTRRLHIQDGARILAVTLGKGQGGQIDIKVAQEIIIAGRGKPRTTSSGRISQQRSSISTTSFDQGQGGNLDLTAGELQLKAGGIIDASTQNVGQAGTIHIEIAGDLNISGGGGISTISTNGKAGDLILRSQQLILQESGQIIAMTFGKEKGGDIQIQANQVNLKGASTISAASSDQGDAGQVELNIGESLRMQNSVIETKTQQADGGSIIITSPGYLYLVGSQITTSVQGEKGDGGNITLKPEFILLNNALIQANAFEGNGGNIDITVTGLYKLSPSVIEASSQYGINGEITVNSPDAQLNESLIILQSEFLDASHLLQNICSNLRSAEEKSNTFVVVPLVGSSLSPADWQPSTSLSIAQQTSTNTSAPFPSRLTVKNSKKLLHVNCTKPSATS</sequence>
<name>A0A090AG34_9GAMM</name>
<feature type="region of interest" description="Disordered" evidence="1">
    <location>
        <begin position="458"/>
        <end position="481"/>
    </location>
</feature>
<evidence type="ECO:0000256" key="1">
    <source>
        <dbReference type="SAM" id="MobiDB-lite"/>
    </source>
</evidence>
<feature type="region of interest" description="Disordered" evidence="1">
    <location>
        <begin position="316"/>
        <end position="341"/>
    </location>
</feature>
<dbReference type="KEGG" id="tig:THII_1787"/>